<keyword evidence="2" id="KW-1185">Reference proteome</keyword>
<dbReference type="Proteomes" id="UP001172036">
    <property type="component" value="Unassembled WGS sequence"/>
</dbReference>
<comment type="caution">
    <text evidence="1">The sequence shown here is derived from an EMBL/GenBank/DDBJ whole genome shotgun (WGS) entry which is preliminary data.</text>
</comment>
<gene>
    <name evidence="1" type="ORF">OC680_01085</name>
</gene>
<evidence type="ECO:0000313" key="1">
    <source>
        <dbReference type="EMBL" id="MDO8168078.1"/>
    </source>
</evidence>
<dbReference type="EMBL" id="JAOSID010000003">
    <property type="protein sequence ID" value="MDO8168078.1"/>
    <property type="molecule type" value="Genomic_DNA"/>
</dbReference>
<sequence length="67" mass="7962">MNNHKSPYHYLIGERVKVVNEKEIGVVTLIDVDNKIIYVLFQKMREVMYNYPQALENNIIKPLTQKK</sequence>
<dbReference type="RefSeq" id="WP_304515280.1">
    <property type="nucleotide sequence ID" value="NZ_JAOSID010000003.1"/>
</dbReference>
<accession>A0ABT9DDD2</accession>
<organism evidence="1 2">
    <name type="scientific">Candidatus Phytoplasma melaleucae</name>
    <dbReference type="NCBI Taxonomy" id="2982630"/>
    <lineage>
        <taxon>Bacteria</taxon>
        <taxon>Bacillati</taxon>
        <taxon>Mycoplasmatota</taxon>
        <taxon>Mollicutes</taxon>
        <taxon>Acholeplasmatales</taxon>
        <taxon>Acholeplasmataceae</taxon>
        <taxon>Candidatus Phytoplasma</taxon>
    </lineage>
</organism>
<proteinExistence type="predicted"/>
<reference evidence="1 2" key="1">
    <citation type="journal article" date="2023" name="Int. J. Syst. Evol. Microbiol.">
        <title>The observation of taxonomic boundaries for the 16SrII and 16SrXXV phytoplasmas using genome-based delimitation.</title>
        <authorList>
            <person name="Rodrigues Jardim B."/>
            <person name="Tran-Nguyen L.T.T."/>
            <person name="Gambley C."/>
            <person name="Al-Sadi A.M."/>
            <person name="Al-Subhi A.M."/>
            <person name="Foissac X."/>
            <person name="Salar P."/>
            <person name="Cai H."/>
            <person name="Yang J.Y."/>
            <person name="Davis R."/>
            <person name="Jones L."/>
            <person name="Rodoni B."/>
            <person name="Constable F.E."/>
        </authorList>
    </citation>
    <scope>NUCLEOTIDE SEQUENCE [LARGE SCALE GENOMIC DNA]</scope>
    <source>
        <strain evidence="1">BAWM-155c</strain>
    </source>
</reference>
<protein>
    <submittedName>
        <fullName evidence="1">Uncharacterized protein</fullName>
    </submittedName>
</protein>
<evidence type="ECO:0000313" key="2">
    <source>
        <dbReference type="Proteomes" id="UP001172036"/>
    </source>
</evidence>
<name>A0ABT9DDD2_9MOLU</name>